<name>A0AAP0NGM1_LIQFO</name>
<proteinExistence type="predicted"/>
<protein>
    <submittedName>
        <fullName evidence="2">Uncharacterized protein</fullName>
    </submittedName>
</protein>
<keyword evidence="3" id="KW-1185">Reference proteome</keyword>
<keyword evidence="1" id="KW-1133">Transmembrane helix</keyword>
<evidence type="ECO:0000313" key="3">
    <source>
        <dbReference type="Proteomes" id="UP001415857"/>
    </source>
</evidence>
<keyword evidence="1" id="KW-0812">Transmembrane</keyword>
<dbReference type="Proteomes" id="UP001415857">
    <property type="component" value="Unassembled WGS sequence"/>
</dbReference>
<sequence>MATCLAPISISGGSHLKACELWSTKSKSFGKTPKLIIQKKSSNQLGSNRKLSVCAAYNDGSRSGGGDFLAGFLLGGAVFGTLAYIFAPQVIRYLPSSFTM</sequence>
<evidence type="ECO:0000313" key="2">
    <source>
        <dbReference type="EMBL" id="KAK9271826.1"/>
    </source>
</evidence>
<dbReference type="GO" id="GO:0009706">
    <property type="term" value="C:chloroplast inner membrane"/>
    <property type="evidence" value="ECO:0007669"/>
    <property type="project" value="TreeGrafter"/>
</dbReference>
<dbReference type="EMBL" id="JBBPBK010000013">
    <property type="protein sequence ID" value="KAK9271826.1"/>
    <property type="molecule type" value="Genomic_DNA"/>
</dbReference>
<organism evidence="2 3">
    <name type="scientific">Liquidambar formosana</name>
    <name type="common">Formosan gum</name>
    <dbReference type="NCBI Taxonomy" id="63359"/>
    <lineage>
        <taxon>Eukaryota</taxon>
        <taxon>Viridiplantae</taxon>
        <taxon>Streptophyta</taxon>
        <taxon>Embryophyta</taxon>
        <taxon>Tracheophyta</taxon>
        <taxon>Spermatophyta</taxon>
        <taxon>Magnoliopsida</taxon>
        <taxon>eudicotyledons</taxon>
        <taxon>Gunneridae</taxon>
        <taxon>Pentapetalae</taxon>
        <taxon>Saxifragales</taxon>
        <taxon>Altingiaceae</taxon>
        <taxon>Liquidambar</taxon>
    </lineage>
</organism>
<dbReference type="AlphaFoldDB" id="A0AAP0NGM1"/>
<feature type="transmembrane region" description="Helical" evidence="1">
    <location>
        <begin position="68"/>
        <end position="87"/>
    </location>
</feature>
<dbReference type="InterPro" id="IPR040377">
    <property type="entry name" value="Ssl2009-like"/>
</dbReference>
<dbReference type="PANTHER" id="PTHR34048:SF3">
    <property type="entry name" value="LOW-DENSITY RECEPTOR-LIKE PROTEIN"/>
    <property type="match status" value="1"/>
</dbReference>
<evidence type="ECO:0000256" key="1">
    <source>
        <dbReference type="SAM" id="Phobius"/>
    </source>
</evidence>
<gene>
    <name evidence="2" type="ORF">L1049_002191</name>
</gene>
<dbReference type="GO" id="GO:0009535">
    <property type="term" value="C:chloroplast thylakoid membrane"/>
    <property type="evidence" value="ECO:0007669"/>
    <property type="project" value="TreeGrafter"/>
</dbReference>
<dbReference type="PANTHER" id="PTHR34048">
    <property type="entry name" value="LOW-DENSITY RECEPTOR-LIKE PROTEIN"/>
    <property type="match status" value="1"/>
</dbReference>
<reference evidence="2 3" key="1">
    <citation type="journal article" date="2024" name="Plant J.">
        <title>Genome sequences and population genomics reveal climatic adaptation and genomic divergence between two closely related sweetgum species.</title>
        <authorList>
            <person name="Xu W.Q."/>
            <person name="Ren C.Q."/>
            <person name="Zhang X.Y."/>
            <person name="Comes H.P."/>
            <person name="Liu X.H."/>
            <person name="Li Y.G."/>
            <person name="Kettle C.J."/>
            <person name="Jalonen R."/>
            <person name="Gaisberger H."/>
            <person name="Ma Y.Z."/>
            <person name="Qiu Y.X."/>
        </authorList>
    </citation>
    <scope>NUCLEOTIDE SEQUENCE [LARGE SCALE GENOMIC DNA]</scope>
    <source>
        <strain evidence="2">Hangzhou</strain>
    </source>
</reference>
<keyword evidence="1" id="KW-0472">Membrane</keyword>
<accession>A0AAP0NGM1</accession>
<comment type="caution">
    <text evidence="2">The sequence shown here is derived from an EMBL/GenBank/DDBJ whole genome shotgun (WGS) entry which is preliminary data.</text>
</comment>